<dbReference type="EMBL" id="LT907975">
    <property type="protein sequence ID" value="SOB59671.1"/>
    <property type="molecule type" value="Genomic_DNA"/>
</dbReference>
<evidence type="ECO:0000256" key="1">
    <source>
        <dbReference type="SAM" id="Phobius"/>
    </source>
</evidence>
<proteinExistence type="predicted"/>
<protein>
    <submittedName>
        <fullName evidence="2">Uncharacterized protein</fullName>
    </submittedName>
</protein>
<name>A0A2C8FAZ2_9BACT</name>
<feature type="transmembrane region" description="Helical" evidence="1">
    <location>
        <begin position="12"/>
        <end position="35"/>
    </location>
</feature>
<keyword evidence="3" id="KW-1185">Reference proteome</keyword>
<dbReference type="RefSeq" id="WP_097012513.1">
    <property type="nucleotide sequence ID" value="NZ_LT907975.1"/>
</dbReference>
<organism evidence="2 3">
    <name type="scientific">Pseudodesulfovibrio profundus</name>
    <dbReference type="NCBI Taxonomy" id="57320"/>
    <lineage>
        <taxon>Bacteria</taxon>
        <taxon>Pseudomonadati</taxon>
        <taxon>Thermodesulfobacteriota</taxon>
        <taxon>Desulfovibrionia</taxon>
        <taxon>Desulfovibrionales</taxon>
        <taxon>Desulfovibrionaceae</taxon>
    </lineage>
</organism>
<evidence type="ECO:0000313" key="2">
    <source>
        <dbReference type="EMBL" id="SOB59671.1"/>
    </source>
</evidence>
<keyword evidence="1" id="KW-0472">Membrane</keyword>
<keyword evidence="1" id="KW-1133">Transmembrane helix</keyword>
<dbReference type="KEGG" id="pprf:DPRO_2761"/>
<gene>
    <name evidence="2" type="ORF">DPRO_2761</name>
</gene>
<accession>A0A2C8FAZ2</accession>
<keyword evidence="1" id="KW-0812">Transmembrane</keyword>
<dbReference type="Proteomes" id="UP000219215">
    <property type="component" value="Chromosome DPRO"/>
</dbReference>
<reference evidence="3" key="1">
    <citation type="submission" date="2017-09" db="EMBL/GenBank/DDBJ databases">
        <authorList>
            <person name="Regsiter A."/>
            <person name="William W."/>
        </authorList>
    </citation>
    <scope>NUCLEOTIDE SEQUENCE [LARGE SCALE GENOMIC DNA]</scope>
    <source>
        <strain evidence="3">500-1</strain>
    </source>
</reference>
<dbReference type="AlphaFoldDB" id="A0A2C8FAZ2"/>
<evidence type="ECO:0000313" key="3">
    <source>
        <dbReference type="Proteomes" id="UP000219215"/>
    </source>
</evidence>
<sequence length="163" mass="18521">MAKKKKKSNSKQILMIVLLLMMATGAVVVFQSGFFSRSNQPVYDSALVDSVTVTGTIRADDLNLSGKEITRINRLMSRFSLSFDSIEVNLELEDQFAPIEIENDTVLVLRLRCQAPKMEVAFWSRKVPRKRLVKHMETAVPEAAEELKWATQKSGNTVRRIYL</sequence>